<dbReference type="Proteomes" id="UP001060215">
    <property type="component" value="Chromosome 3"/>
</dbReference>
<evidence type="ECO:0000313" key="2">
    <source>
        <dbReference type="Proteomes" id="UP001060215"/>
    </source>
</evidence>
<gene>
    <name evidence="1" type="ORF">LOK49_LG02G03682</name>
</gene>
<evidence type="ECO:0000313" key="1">
    <source>
        <dbReference type="EMBL" id="KAI8025485.1"/>
    </source>
</evidence>
<organism evidence="1 2">
    <name type="scientific">Camellia lanceoleosa</name>
    <dbReference type="NCBI Taxonomy" id="1840588"/>
    <lineage>
        <taxon>Eukaryota</taxon>
        <taxon>Viridiplantae</taxon>
        <taxon>Streptophyta</taxon>
        <taxon>Embryophyta</taxon>
        <taxon>Tracheophyta</taxon>
        <taxon>Spermatophyta</taxon>
        <taxon>Magnoliopsida</taxon>
        <taxon>eudicotyledons</taxon>
        <taxon>Gunneridae</taxon>
        <taxon>Pentapetalae</taxon>
        <taxon>asterids</taxon>
        <taxon>Ericales</taxon>
        <taxon>Theaceae</taxon>
        <taxon>Camellia</taxon>
    </lineage>
</organism>
<proteinExistence type="predicted"/>
<name>A0ACC0IKS4_9ERIC</name>
<protein>
    <submittedName>
        <fullName evidence="1">Syntaxin-112</fullName>
    </submittedName>
</protein>
<sequence length="92" mass="10672">MENQERHEALKDIQRSLTELHQVFLDMAVLVETQGEKINDIEENVAKRGVYISEGTKELIEAKKMKKRKNWACWIGIVILVFLLICLVSIMT</sequence>
<accession>A0ACC0IKS4</accession>
<dbReference type="EMBL" id="CM045760">
    <property type="protein sequence ID" value="KAI8025485.1"/>
    <property type="molecule type" value="Genomic_DNA"/>
</dbReference>
<comment type="caution">
    <text evidence="1">The sequence shown here is derived from an EMBL/GenBank/DDBJ whole genome shotgun (WGS) entry which is preliminary data.</text>
</comment>
<keyword evidence="2" id="KW-1185">Reference proteome</keyword>
<reference evidence="1 2" key="1">
    <citation type="journal article" date="2022" name="Plant J.">
        <title>Chromosome-level genome of Camellia lanceoleosa provides a valuable resource for understanding genome evolution and self-incompatibility.</title>
        <authorList>
            <person name="Gong W."/>
            <person name="Xiao S."/>
            <person name="Wang L."/>
            <person name="Liao Z."/>
            <person name="Chang Y."/>
            <person name="Mo W."/>
            <person name="Hu G."/>
            <person name="Li W."/>
            <person name="Zhao G."/>
            <person name="Zhu H."/>
            <person name="Hu X."/>
            <person name="Ji K."/>
            <person name="Xiang X."/>
            <person name="Song Q."/>
            <person name="Yuan D."/>
            <person name="Jin S."/>
            <person name="Zhang L."/>
        </authorList>
    </citation>
    <scope>NUCLEOTIDE SEQUENCE [LARGE SCALE GENOMIC DNA]</scope>
    <source>
        <strain evidence="1">SQ_2022a</strain>
    </source>
</reference>